<feature type="compositionally biased region" description="Low complexity" evidence="1">
    <location>
        <begin position="270"/>
        <end position="287"/>
    </location>
</feature>
<keyword evidence="4" id="KW-1185">Reference proteome</keyword>
<dbReference type="InterPro" id="IPR025646">
    <property type="entry name" value="DUF4350"/>
</dbReference>
<dbReference type="RefSeq" id="WP_379818856.1">
    <property type="nucleotide sequence ID" value="NZ_JBHUDH010000166.1"/>
</dbReference>
<protein>
    <submittedName>
        <fullName evidence="3">DUF4350 domain-containing protein</fullName>
    </submittedName>
</protein>
<reference evidence="3 4" key="1">
    <citation type="journal article" date="2019" name="Int. J. Syst. Evol. Microbiol.">
        <title>The Global Catalogue of Microorganisms (GCM) 10K type strain sequencing project: providing services to taxonomists for standard genome sequencing and annotation.</title>
        <authorList>
            <consortium name="The Broad Institute Genomics Platform"/>
            <consortium name="The Broad Institute Genome Sequencing Center for Infectious Disease"/>
            <person name="Wu L."/>
            <person name="Ma J."/>
        </authorList>
    </citation>
    <scope>NUCLEOTIDE SEQUENCE [LARGE SCALE GENOMIC DNA]</scope>
    <source>
        <strain evidence="3 4">CGMCC 1.12285</strain>
    </source>
</reference>
<dbReference type="Pfam" id="PF14258">
    <property type="entry name" value="DUF4350"/>
    <property type="match status" value="1"/>
</dbReference>
<feature type="domain" description="DUF4350" evidence="2">
    <location>
        <begin position="59"/>
        <end position="259"/>
    </location>
</feature>
<feature type="non-terminal residue" evidence="3">
    <location>
        <position position="1"/>
    </location>
</feature>
<evidence type="ECO:0000259" key="2">
    <source>
        <dbReference type="Pfam" id="PF14258"/>
    </source>
</evidence>
<gene>
    <name evidence="3" type="ORF">ACFR9S_13260</name>
</gene>
<evidence type="ECO:0000313" key="4">
    <source>
        <dbReference type="Proteomes" id="UP001597111"/>
    </source>
</evidence>
<proteinExistence type="predicted"/>
<name>A0ABD6B9C8_9EURY</name>
<feature type="region of interest" description="Disordered" evidence="1">
    <location>
        <begin position="265"/>
        <end position="287"/>
    </location>
</feature>
<evidence type="ECO:0000256" key="1">
    <source>
        <dbReference type="SAM" id="MobiDB-lite"/>
    </source>
</evidence>
<comment type="caution">
    <text evidence="3">The sequence shown here is derived from an EMBL/GenBank/DDBJ whole genome shotgun (WGS) entry which is preliminary data.</text>
</comment>
<accession>A0ABD6B9C8</accession>
<dbReference type="Proteomes" id="UP001597111">
    <property type="component" value="Unassembled WGS sequence"/>
</dbReference>
<dbReference type="CDD" id="cd03128">
    <property type="entry name" value="GAT_1"/>
    <property type="match status" value="1"/>
</dbReference>
<evidence type="ECO:0000313" key="3">
    <source>
        <dbReference type="EMBL" id="MFD1527247.1"/>
    </source>
</evidence>
<dbReference type="EMBL" id="JBHUDH010000166">
    <property type="protein sequence ID" value="MFD1527247.1"/>
    <property type="molecule type" value="Genomic_DNA"/>
</dbReference>
<organism evidence="3 4">
    <name type="scientific">Halolamina salina</name>
    <dbReference type="NCBI Taxonomy" id="1220023"/>
    <lineage>
        <taxon>Archaea</taxon>
        <taxon>Methanobacteriati</taxon>
        <taxon>Methanobacteriota</taxon>
        <taxon>Stenosarchaea group</taxon>
        <taxon>Halobacteria</taxon>
        <taxon>Halobacteriales</taxon>
        <taxon>Haloferacaceae</taxon>
    </lineage>
</organism>
<dbReference type="AlphaFoldDB" id="A0ABD6B9C8"/>
<sequence length="287" mass="29200">TPFDGEVDGPSFNAADSVATVPEQSGELTMSADADGTEVVIDTAHSASIDREALAPIVTTLTENGATVRYHVGPRAGGQPLNDSLSEADALVVLGGGSSYTDDELDGLRAFADAGGRVLVMDEPEKASGGTALLTLSTEGSVTSPLAPMLSQFGLASDNGYLYTQGEATLNYRAVAGTPSSDGDLTEGVDRAVFYEATPVTGGDTVVAAEETILSQTRREGSYGVVARSGNVVAVGDTSVATQEFLYRADNERLVGNLLDFLVSGEKSPGDAPNGGSSDGSSSPPAP</sequence>